<comment type="caution">
    <text evidence="1">The sequence shown here is derived from an EMBL/GenBank/DDBJ whole genome shotgun (WGS) entry which is preliminary data.</text>
</comment>
<organism evidence="1 2">
    <name type="scientific">Tegillarca granosa</name>
    <name type="common">Malaysian cockle</name>
    <name type="synonym">Anadara granosa</name>
    <dbReference type="NCBI Taxonomy" id="220873"/>
    <lineage>
        <taxon>Eukaryota</taxon>
        <taxon>Metazoa</taxon>
        <taxon>Spiralia</taxon>
        <taxon>Lophotrochozoa</taxon>
        <taxon>Mollusca</taxon>
        <taxon>Bivalvia</taxon>
        <taxon>Autobranchia</taxon>
        <taxon>Pteriomorphia</taxon>
        <taxon>Arcoida</taxon>
        <taxon>Arcoidea</taxon>
        <taxon>Arcidae</taxon>
        <taxon>Tegillarca</taxon>
    </lineage>
</organism>
<dbReference type="Proteomes" id="UP001217089">
    <property type="component" value="Unassembled WGS sequence"/>
</dbReference>
<sequence length="84" mass="9613">MKRKDEMLIHTGDDIVVIGNNFEARTVRVQSYEDARHALCQFLKNSKVASCTHYTVAYRFTDKGKKKQHERGEDGEISAALEIL</sequence>
<dbReference type="Gene3D" id="3.30.230.30">
    <property type="entry name" value="Impact, N-terminal domain"/>
    <property type="match status" value="1"/>
</dbReference>
<dbReference type="SUPFAM" id="SSF54211">
    <property type="entry name" value="Ribosomal protein S5 domain 2-like"/>
    <property type="match status" value="1"/>
</dbReference>
<keyword evidence="2" id="KW-1185">Reference proteome</keyword>
<evidence type="ECO:0000313" key="2">
    <source>
        <dbReference type="Proteomes" id="UP001217089"/>
    </source>
</evidence>
<name>A0ABQ9F960_TEGGR</name>
<protein>
    <submittedName>
        <fullName evidence="1">Uncharacterized protein</fullName>
    </submittedName>
</protein>
<dbReference type="EMBL" id="JARBDR010000342">
    <property type="protein sequence ID" value="KAJ8313893.1"/>
    <property type="molecule type" value="Genomic_DNA"/>
</dbReference>
<gene>
    <name evidence="1" type="ORF">KUTeg_008454</name>
</gene>
<accession>A0ABQ9F960</accession>
<evidence type="ECO:0000313" key="1">
    <source>
        <dbReference type="EMBL" id="KAJ8313893.1"/>
    </source>
</evidence>
<dbReference type="InterPro" id="IPR020568">
    <property type="entry name" value="Ribosomal_Su5_D2-typ_SF"/>
</dbReference>
<dbReference type="InterPro" id="IPR036956">
    <property type="entry name" value="Impact_N_sf"/>
</dbReference>
<proteinExistence type="predicted"/>
<reference evidence="1 2" key="1">
    <citation type="submission" date="2022-12" db="EMBL/GenBank/DDBJ databases">
        <title>Chromosome-level genome of Tegillarca granosa.</title>
        <authorList>
            <person name="Kim J."/>
        </authorList>
    </citation>
    <scope>NUCLEOTIDE SEQUENCE [LARGE SCALE GENOMIC DNA]</scope>
    <source>
        <strain evidence="1">Teg-2019</strain>
        <tissue evidence="1">Adductor muscle</tissue>
    </source>
</reference>